<dbReference type="Proteomes" id="UP000612362">
    <property type="component" value="Unassembled WGS sequence"/>
</dbReference>
<dbReference type="Gene3D" id="3.60.21.10">
    <property type="match status" value="1"/>
</dbReference>
<dbReference type="PRINTS" id="PR01607">
    <property type="entry name" value="APYRASEFAMLY"/>
</dbReference>
<feature type="domain" description="5'-Nucleotidase C-terminal" evidence="2">
    <location>
        <begin position="281"/>
        <end position="422"/>
    </location>
</feature>
<dbReference type="EMBL" id="BNJF01000001">
    <property type="protein sequence ID" value="GHO41848.1"/>
    <property type="molecule type" value="Genomic_DNA"/>
</dbReference>
<dbReference type="SUPFAM" id="SSF56300">
    <property type="entry name" value="Metallo-dependent phosphatases"/>
    <property type="match status" value="1"/>
</dbReference>
<dbReference type="RefSeq" id="WP_220191473.1">
    <property type="nucleotide sequence ID" value="NZ_BNJF01000001.1"/>
</dbReference>
<dbReference type="GO" id="GO:0009166">
    <property type="term" value="P:nucleotide catabolic process"/>
    <property type="evidence" value="ECO:0007669"/>
    <property type="project" value="InterPro"/>
</dbReference>
<organism evidence="3 4">
    <name type="scientific">Ktedonospora formicarum</name>
    <dbReference type="NCBI Taxonomy" id="2778364"/>
    <lineage>
        <taxon>Bacteria</taxon>
        <taxon>Bacillati</taxon>
        <taxon>Chloroflexota</taxon>
        <taxon>Ktedonobacteria</taxon>
        <taxon>Ktedonobacterales</taxon>
        <taxon>Ktedonobacteraceae</taxon>
        <taxon>Ktedonospora</taxon>
    </lineage>
</organism>
<dbReference type="PANTHER" id="PTHR11575:SF24">
    <property type="entry name" value="5'-NUCLEOTIDASE"/>
    <property type="match status" value="1"/>
</dbReference>
<accession>A0A8J3MPQ4</accession>
<gene>
    <name evidence="3" type="ORF">KSX_00110</name>
</gene>
<proteinExistence type="inferred from homology"/>
<evidence type="ECO:0000256" key="1">
    <source>
        <dbReference type="RuleBase" id="RU362119"/>
    </source>
</evidence>
<dbReference type="InterPro" id="IPR036907">
    <property type="entry name" value="5'-Nucleotdase_C_sf"/>
</dbReference>
<dbReference type="PANTHER" id="PTHR11575">
    <property type="entry name" value="5'-NUCLEOTIDASE-RELATED"/>
    <property type="match status" value="1"/>
</dbReference>
<dbReference type="GO" id="GO:0016787">
    <property type="term" value="F:hydrolase activity"/>
    <property type="evidence" value="ECO:0007669"/>
    <property type="project" value="UniProtKB-KW"/>
</dbReference>
<evidence type="ECO:0000313" key="4">
    <source>
        <dbReference type="Proteomes" id="UP000612362"/>
    </source>
</evidence>
<keyword evidence="1" id="KW-0378">Hydrolase</keyword>
<evidence type="ECO:0000313" key="3">
    <source>
        <dbReference type="EMBL" id="GHO41848.1"/>
    </source>
</evidence>
<dbReference type="AlphaFoldDB" id="A0A8J3MPQ4"/>
<keyword evidence="4" id="KW-1185">Reference proteome</keyword>
<dbReference type="InterPro" id="IPR006179">
    <property type="entry name" value="5_nucleotidase/apyrase"/>
</dbReference>
<dbReference type="InterPro" id="IPR029052">
    <property type="entry name" value="Metallo-depent_PP-like"/>
</dbReference>
<evidence type="ECO:0000259" key="2">
    <source>
        <dbReference type="Pfam" id="PF02872"/>
    </source>
</evidence>
<dbReference type="InterPro" id="IPR008334">
    <property type="entry name" value="5'-Nucleotdase_C"/>
</dbReference>
<comment type="similarity">
    <text evidence="1">Belongs to the 5'-nucleotidase family.</text>
</comment>
<dbReference type="Gene3D" id="3.90.780.10">
    <property type="entry name" value="5'-Nucleotidase, C-terminal domain"/>
    <property type="match status" value="1"/>
</dbReference>
<protein>
    <submittedName>
        <fullName evidence="3">Multifunctional 2',3'-cyclic-nucleotide 2'-phosphodiesterase/5'-nucleotidase/3'-nucleotidase</fullName>
    </submittedName>
</protein>
<sequence length="471" mass="51660">MTTITQRLRILHSNDIHGNIKGLARITTLVKREREAHPQLPILYLDGGDIEESSVRLSNITRGVGMHHLLRIANCNAATIGNGGLLRYSYQILVEYSEASKFPQLLANIRLPDGSVPPGVEAAIILQAGALRLGIIGLSDNIENLYVTRYALLELPAVPLVRQLVEQLRAQGADTVILLSHMGLKNDRKLADELQNVIPLIIGAHSHDLLPKGERIGNVLIAQAGYNAQHLGYLDLLWDGTSLTIERAHVEPITPDILPDPAIEAEMRRIEEKSAHMLSEVIGELTEPLEFSEGYECGAVNLMADMLRERMQAEVGIIAAGVSFIEGLPAGPLLRGKLWEACPSPANPGVVEMTGAQLLMVIQRGLDAAMIAKRPHPMRGYAQGPLHLSGASMHAQQLSIGNELVNPERTYRVAASDWELDASRGYVDSAWHLKPTYDIPIILREALEEYIAQHTPIRHPAMGRLGECTRT</sequence>
<name>A0A8J3MPQ4_9CHLR</name>
<comment type="caution">
    <text evidence="3">The sequence shown here is derived from an EMBL/GenBank/DDBJ whole genome shotgun (WGS) entry which is preliminary data.</text>
</comment>
<keyword evidence="1" id="KW-0547">Nucleotide-binding</keyword>
<reference evidence="3" key="1">
    <citation type="submission" date="2020-10" db="EMBL/GenBank/DDBJ databases">
        <title>Taxonomic study of unclassified bacteria belonging to the class Ktedonobacteria.</title>
        <authorList>
            <person name="Yabe S."/>
            <person name="Wang C.M."/>
            <person name="Zheng Y."/>
            <person name="Sakai Y."/>
            <person name="Cavaletti L."/>
            <person name="Monciardini P."/>
            <person name="Donadio S."/>
        </authorList>
    </citation>
    <scope>NUCLEOTIDE SEQUENCE</scope>
    <source>
        <strain evidence="3">SOSP1-1</strain>
    </source>
</reference>
<dbReference type="Pfam" id="PF02872">
    <property type="entry name" value="5_nucleotid_C"/>
    <property type="match status" value="1"/>
</dbReference>
<dbReference type="GO" id="GO:0000166">
    <property type="term" value="F:nucleotide binding"/>
    <property type="evidence" value="ECO:0007669"/>
    <property type="project" value="UniProtKB-KW"/>
</dbReference>
<dbReference type="SUPFAM" id="SSF55816">
    <property type="entry name" value="5'-nucleotidase (syn. UDP-sugar hydrolase), C-terminal domain"/>
    <property type="match status" value="1"/>
</dbReference>